<feature type="compositionally biased region" description="Low complexity" evidence="1">
    <location>
        <begin position="114"/>
        <end position="124"/>
    </location>
</feature>
<dbReference type="Proteomes" id="UP000887540">
    <property type="component" value="Unplaced"/>
</dbReference>
<accession>A0A914DBN6</accession>
<protein>
    <submittedName>
        <fullName evidence="3">Uncharacterized protein</fullName>
    </submittedName>
</protein>
<name>A0A914DBN6_9BILA</name>
<feature type="compositionally biased region" description="Polar residues" evidence="1">
    <location>
        <begin position="234"/>
        <end position="294"/>
    </location>
</feature>
<evidence type="ECO:0000313" key="3">
    <source>
        <dbReference type="WBParaSite" id="ACRNAN_scaffold2275.g11154.t1"/>
    </source>
</evidence>
<sequence length="494" mass="54182">MSNLCQLGGVAKNAQNYANVAQTAQSYANLGENKDTDMYTMNGYTNVMNKGGQHMSQIYQKLQNLNKLGVQASRISLGNRGKNGMGGYNSGHVSSLRRSEGSDIYQRPPQETQSNNDFSPNSNSFLESITQNIQNYFNKNLNPENSLNSMSAASATNQQYGNNFGQIPPQLSQMPDNPSKIDFINSMSNLFGVSSSSPDAYANNMFGAQNGQGLEGQGPSQSIDSARFSLGNGDLQSGNNNYQSSVQETQSPYSPNSIPDMSMTNGNPNLEQAQNFGPLPDSQTQNIPPQNPDQAQSMTFSNFPMSSVQNQASNGLPTNSEFTQTGQNSWMPSSFAQNSNSIYGPSKNIMDTASSYKMMGNTNCLACQLKRACQPSACCCQCQQVCERKCFACQQPQQLTNPWSTNQNNDDFWNNYGKQNPLPDVNSISYPNSINPVQVPTNVDNPWDAFSTSFRSYSNGGQNKIFQFINPFNNQPLSCEYAKILQKKMKKSAV</sequence>
<organism evidence="2 3">
    <name type="scientific">Acrobeloides nanus</name>
    <dbReference type="NCBI Taxonomy" id="290746"/>
    <lineage>
        <taxon>Eukaryota</taxon>
        <taxon>Metazoa</taxon>
        <taxon>Ecdysozoa</taxon>
        <taxon>Nematoda</taxon>
        <taxon>Chromadorea</taxon>
        <taxon>Rhabditida</taxon>
        <taxon>Tylenchina</taxon>
        <taxon>Cephalobomorpha</taxon>
        <taxon>Cephaloboidea</taxon>
        <taxon>Cephalobidae</taxon>
        <taxon>Acrobeloides</taxon>
    </lineage>
</organism>
<feature type="region of interest" description="Disordered" evidence="1">
    <location>
        <begin position="204"/>
        <end position="294"/>
    </location>
</feature>
<feature type="compositionally biased region" description="Polar residues" evidence="1">
    <location>
        <begin position="206"/>
        <end position="224"/>
    </location>
</feature>
<proteinExistence type="predicted"/>
<dbReference type="AlphaFoldDB" id="A0A914DBN6"/>
<evidence type="ECO:0000256" key="1">
    <source>
        <dbReference type="SAM" id="MobiDB-lite"/>
    </source>
</evidence>
<evidence type="ECO:0000313" key="2">
    <source>
        <dbReference type="Proteomes" id="UP000887540"/>
    </source>
</evidence>
<dbReference type="WBParaSite" id="ACRNAN_scaffold2275.g11154.t1">
    <property type="protein sequence ID" value="ACRNAN_scaffold2275.g11154.t1"/>
    <property type="gene ID" value="ACRNAN_scaffold2275.g11154"/>
</dbReference>
<feature type="region of interest" description="Disordered" evidence="1">
    <location>
        <begin position="78"/>
        <end position="124"/>
    </location>
</feature>
<keyword evidence="2" id="KW-1185">Reference proteome</keyword>
<reference evidence="3" key="1">
    <citation type="submission" date="2022-11" db="UniProtKB">
        <authorList>
            <consortium name="WormBaseParasite"/>
        </authorList>
    </citation>
    <scope>IDENTIFICATION</scope>
</reference>